<organism evidence="2 3">
    <name type="scientific">Dehalogenimonas etheniformans</name>
    <dbReference type="NCBI Taxonomy" id="1536648"/>
    <lineage>
        <taxon>Bacteria</taxon>
        <taxon>Bacillati</taxon>
        <taxon>Chloroflexota</taxon>
        <taxon>Dehalococcoidia</taxon>
        <taxon>Dehalococcoidales</taxon>
        <taxon>Dehalococcoidaceae</taxon>
        <taxon>Dehalogenimonas</taxon>
    </lineage>
</organism>
<evidence type="ECO:0000313" key="2">
    <source>
        <dbReference type="EMBL" id="PPD58117.1"/>
    </source>
</evidence>
<protein>
    <submittedName>
        <fullName evidence="2">DUF2807 domain-containing protein</fullName>
    </submittedName>
</protein>
<dbReference type="PANTHER" id="PTHR39200">
    <property type="entry name" value="HYPOTHETICAL EXPORTED PROTEIN"/>
    <property type="match status" value="1"/>
</dbReference>
<gene>
    <name evidence="2" type="ORF">JP09_004800</name>
</gene>
<proteinExistence type="predicted"/>
<dbReference type="Proteomes" id="UP000235653">
    <property type="component" value="Unassembled WGS sequence"/>
</dbReference>
<evidence type="ECO:0000259" key="1">
    <source>
        <dbReference type="Pfam" id="PF10988"/>
    </source>
</evidence>
<evidence type="ECO:0000313" key="3">
    <source>
        <dbReference type="Proteomes" id="UP000235653"/>
    </source>
</evidence>
<dbReference type="PANTHER" id="PTHR39200:SF1">
    <property type="entry name" value="AUTO-TRANSPORTER ADHESIN HEAD GIN DOMAIN-CONTAINING PROTEIN-RELATED"/>
    <property type="match status" value="1"/>
</dbReference>
<dbReference type="EMBL" id="JQAN02000009">
    <property type="protein sequence ID" value="PPD58117.1"/>
    <property type="molecule type" value="Genomic_DNA"/>
</dbReference>
<feature type="domain" description="Putative auto-transporter adhesin head GIN" evidence="1">
    <location>
        <begin position="47"/>
        <end position="247"/>
    </location>
</feature>
<accession>A0A2P5P741</accession>
<reference evidence="2 3" key="1">
    <citation type="journal article" date="2017" name="ISME J.">
        <title>Grape pomace compost harbors organohalide-respiring Dehalogenimonas species with novel reductive dehalogenase genes.</title>
        <authorList>
            <person name="Yang Y."/>
            <person name="Higgins S.A."/>
            <person name="Yan J."/>
            <person name="Simsir B."/>
            <person name="Chourey K."/>
            <person name="Iyer R."/>
            <person name="Hettich R.L."/>
            <person name="Baldwin B."/>
            <person name="Ogles D.M."/>
            <person name="Loffler F.E."/>
        </authorList>
    </citation>
    <scope>NUCLEOTIDE SEQUENCE [LARGE SCALE GENOMIC DNA]</scope>
    <source>
        <strain evidence="2 3">GP</strain>
    </source>
</reference>
<dbReference type="Gene3D" id="2.160.20.120">
    <property type="match status" value="1"/>
</dbReference>
<dbReference type="OrthoDB" id="156611at2"/>
<keyword evidence="3" id="KW-1185">Reference proteome</keyword>
<comment type="caution">
    <text evidence="2">The sequence shown here is derived from an EMBL/GenBank/DDBJ whole genome shotgun (WGS) entry which is preliminary data.</text>
</comment>
<dbReference type="Pfam" id="PF10988">
    <property type="entry name" value="DUF2807"/>
    <property type="match status" value="1"/>
</dbReference>
<dbReference type="AlphaFoldDB" id="A0A2P5P741"/>
<dbReference type="InterPro" id="IPR021255">
    <property type="entry name" value="DUF2807"/>
</dbReference>
<sequence>MGRTIIMKKLFVLIGLATLPLLGLACIPFGSIVGRGPTETRSLDFSEFTKVEVSSTFDVEIIRDASYSVSVTTNQNIFDYLDFERNGDTLKIKLKNGNYTVASLKARVAMPQIASLQVTVASSAALSGFTSNEGLKLAASGASSIELDGIKCGDVNSTISGASKIRGSLESGNTVFNVSGASNISFSGRGQDLNMAVSGASRATLKEFVTASAKVNFSGASNGDVNTSGRLDVTLSGASSLKYYGNPTMGDVNVTGASTLNKG</sequence>
<name>A0A2P5P741_9CHLR</name>
<dbReference type="PROSITE" id="PS51257">
    <property type="entry name" value="PROKAR_LIPOPROTEIN"/>
    <property type="match status" value="1"/>
</dbReference>